<dbReference type="SUPFAM" id="SSF52540">
    <property type="entry name" value="P-loop containing nucleoside triphosphate hydrolases"/>
    <property type="match status" value="1"/>
</dbReference>
<organism evidence="2 3">
    <name type="scientific">Paenibacillus vini</name>
    <dbReference type="NCBI Taxonomy" id="1476024"/>
    <lineage>
        <taxon>Bacteria</taxon>
        <taxon>Bacillati</taxon>
        <taxon>Bacillota</taxon>
        <taxon>Bacilli</taxon>
        <taxon>Bacillales</taxon>
        <taxon>Paenibacillaceae</taxon>
        <taxon>Paenibacillus</taxon>
    </lineage>
</organism>
<keyword evidence="3" id="KW-1185">Reference proteome</keyword>
<dbReference type="Gene3D" id="3.40.50.300">
    <property type="entry name" value="P-loop containing nucleotide triphosphate hydrolases"/>
    <property type="match status" value="1"/>
</dbReference>
<dbReference type="RefSeq" id="WP_213654943.1">
    <property type="nucleotide sequence ID" value="NZ_BOSL01000006.1"/>
</dbReference>
<evidence type="ECO:0008006" key="4">
    <source>
        <dbReference type="Google" id="ProtNLM"/>
    </source>
</evidence>
<evidence type="ECO:0000256" key="1">
    <source>
        <dbReference type="SAM" id="MobiDB-lite"/>
    </source>
</evidence>
<evidence type="ECO:0000313" key="2">
    <source>
        <dbReference type="EMBL" id="GIP53373.1"/>
    </source>
</evidence>
<comment type="caution">
    <text evidence="2">The sequence shown here is derived from an EMBL/GenBank/DDBJ whole genome shotgun (WGS) entry which is preliminary data.</text>
</comment>
<reference evidence="2 3" key="1">
    <citation type="submission" date="2021-03" db="EMBL/GenBank/DDBJ databases">
        <title>Antimicrobial resistance genes in bacteria isolated from Japanese honey, and their potential for conferring macrolide and lincosamide resistance in the American foulbrood pathogen Paenibacillus larvae.</title>
        <authorList>
            <person name="Okamoto M."/>
            <person name="Kumagai M."/>
            <person name="Kanamori H."/>
            <person name="Takamatsu D."/>
        </authorList>
    </citation>
    <scope>NUCLEOTIDE SEQUENCE [LARGE SCALE GENOMIC DNA]</scope>
    <source>
        <strain evidence="2 3">J42TS3</strain>
    </source>
</reference>
<name>A0ABQ4MBL1_9BACL</name>
<evidence type="ECO:0000313" key="3">
    <source>
        <dbReference type="Proteomes" id="UP000679992"/>
    </source>
</evidence>
<sequence>MKFVIIFGPQAVGKMTVGQSLAAMTGFKLFHNHMSIDFVSQFFDYGTPAGKRLVGMIRHGIFEEVSKSDLDGLIFTYVWGFDLQEDWNYVEQISEIFEAKGGTVYLVELEADYEERLRRNKTENRLRNKPTKRDTEKSERDLIHSYEKHRLNSNAGEIKSENYLKINNTSLEPEMTAKMIKEYFNF</sequence>
<dbReference type="Proteomes" id="UP000679992">
    <property type="component" value="Unassembled WGS sequence"/>
</dbReference>
<proteinExistence type="predicted"/>
<feature type="region of interest" description="Disordered" evidence="1">
    <location>
        <begin position="121"/>
        <end position="141"/>
    </location>
</feature>
<gene>
    <name evidence="2" type="ORF">J42TS3_24080</name>
</gene>
<dbReference type="InterPro" id="IPR027417">
    <property type="entry name" value="P-loop_NTPase"/>
</dbReference>
<accession>A0ABQ4MBL1</accession>
<protein>
    <recommendedName>
        <fullName evidence="4">Shikimate kinase</fullName>
    </recommendedName>
</protein>
<dbReference type="EMBL" id="BOSL01000006">
    <property type="protein sequence ID" value="GIP53373.1"/>
    <property type="molecule type" value="Genomic_DNA"/>
</dbReference>